<evidence type="ECO:0000313" key="3">
    <source>
        <dbReference type="Proteomes" id="UP001341281"/>
    </source>
</evidence>
<sequence length="103" mass="12020">MVTKVVVFVVTMRVYNISFSIAGAAALIWAIWLQRNDCVFDRKQPKSLLQVLFRETFWLRQWAKLQRHEEQVRLTCAAQNLEEAGLRVFNSFGWSAPARISYV</sequence>
<proteinExistence type="predicted"/>
<dbReference type="AlphaFoldDB" id="A0AAQ3SVD0"/>
<feature type="transmembrane region" description="Helical" evidence="1">
    <location>
        <begin position="12"/>
        <end position="33"/>
    </location>
</feature>
<reference evidence="2 3" key="1">
    <citation type="submission" date="2024-02" db="EMBL/GenBank/DDBJ databases">
        <title>High-quality chromosome-scale genome assembly of Pensacola bahiagrass (Paspalum notatum Flugge var. saurae).</title>
        <authorList>
            <person name="Vega J.M."/>
            <person name="Podio M."/>
            <person name="Orjuela J."/>
            <person name="Siena L.A."/>
            <person name="Pessino S.C."/>
            <person name="Combes M.C."/>
            <person name="Mariac C."/>
            <person name="Albertini E."/>
            <person name="Pupilli F."/>
            <person name="Ortiz J.P.A."/>
            <person name="Leblanc O."/>
        </authorList>
    </citation>
    <scope>NUCLEOTIDE SEQUENCE [LARGE SCALE GENOMIC DNA]</scope>
    <source>
        <strain evidence="2">R1</strain>
        <tissue evidence="2">Leaf</tissue>
    </source>
</reference>
<keyword evidence="1" id="KW-0812">Transmembrane</keyword>
<keyword evidence="3" id="KW-1185">Reference proteome</keyword>
<protein>
    <submittedName>
        <fullName evidence="2">Uncharacterized protein</fullName>
    </submittedName>
</protein>
<evidence type="ECO:0000256" key="1">
    <source>
        <dbReference type="SAM" id="Phobius"/>
    </source>
</evidence>
<name>A0AAQ3SVD0_PASNO</name>
<keyword evidence="1" id="KW-1133">Transmembrane helix</keyword>
<dbReference type="Proteomes" id="UP001341281">
    <property type="component" value="Chromosome 03"/>
</dbReference>
<accession>A0AAQ3SVD0</accession>
<evidence type="ECO:0000313" key="2">
    <source>
        <dbReference type="EMBL" id="WVZ61530.1"/>
    </source>
</evidence>
<keyword evidence="1" id="KW-0472">Membrane</keyword>
<gene>
    <name evidence="2" type="ORF">U9M48_011391</name>
</gene>
<organism evidence="2 3">
    <name type="scientific">Paspalum notatum var. saurae</name>
    <dbReference type="NCBI Taxonomy" id="547442"/>
    <lineage>
        <taxon>Eukaryota</taxon>
        <taxon>Viridiplantae</taxon>
        <taxon>Streptophyta</taxon>
        <taxon>Embryophyta</taxon>
        <taxon>Tracheophyta</taxon>
        <taxon>Spermatophyta</taxon>
        <taxon>Magnoliopsida</taxon>
        <taxon>Liliopsida</taxon>
        <taxon>Poales</taxon>
        <taxon>Poaceae</taxon>
        <taxon>PACMAD clade</taxon>
        <taxon>Panicoideae</taxon>
        <taxon>Andropogonodae</taxon>
        <taxon>Paspaleae</taxon>
        <taxon>Paspalinae</taxon>
        <taxon>Paspalum</taxon>
    </lineage>
</organism>
<dbReference type="EMBL" id="CP144747">
    <property type="protein sequence ID" value="WVZ61530.1"/>
    <property type="molecule type" value="Genomic_DNA"/>
</dbReference>